<sequence>MFYLPRAMRFLLLVLPVLALLPQVIPDYGAEKRCLKILGHCRRHCKDGEMAHESCKYYRVCCVPDFDSYRQNDAITWTTEETSTIEYDLSSDFIGVLRAI</sequence>
<evidence type="ECO:0000256" key="1">
    <source>
        <dbReference type="ARBA" id="ARBA00002878"/>
    </source>
</evidence>
<dbReference type="Pfam" id="PF13841">
    <property type="entry name" value="Defensin_beta_2"/>
    <property type="match status" value="1"/>
</dbReference>
<keyword evidence="9" id="KW-1015">Disulfide bond</keyword>
<dbReference type="PANTHER" id="PTHR15001:SF7">
    <property type="entry name" value="DEFENSIN BETA 118"/>
    <property type="match status" value="1"/>
</dbReference>
<dbReference type="CTD" id="117285"/>
<dbReference type="Proteomes" id="UP000515126">
    <property type="component" value="Chromosome 2"/>
</dbReference>
<evidence type="ECO:0000256" key="7">
    <source>
        <dbReference type="ARBA" id="ARBA00022940"/>
    </source>
</evidence>
<evidence type="ECO:0000256" key="5">
    <source>
        <dbReference type="ARBA" id="ARBA00022529"/>
    </source>
</evidence>
<reference evidence="13" key="1">
    <citation type="submission" date="2025-08" db="UniProtKB">
        <authorList>
            <consortium name="RefSeq"/>
        </authorList>
    </citation>
    <scope>IDENTIFICATION</scope>
</reference>
<keyword evidence="4 10" id="KW-0964">Secreted</keyword>
<feature type="chain" id="PRO_5028523192" description="Beta-defensin" evidence="10">
    <location>
        <begin position="20"/>
        <end position="100"/>
    </location>
</feature>
<dbReference type="InterPro" id="IPR050544">
    <property type="entry name" value="Beta-defensin"/>
</dbReference>
<evidence type="ECO:0000256" key="2">
    <source>
        <dbReference type="ARBA" id="ARBA00004613"/>
    </source>
</evidence>
<feature type="domain" description="Beta-defensin" evidence="11">
    <location>
        <begin position="33"/>
        <end position="62"/>
    </location>
</feature>
<accession>A0A6P5QL81</accession>
<evidence type="ECO:0000256" key="10">
    <source>
        <dbReference type="RuleBase" id="RU231113"/>
    </source>
</evidence>
<dbReference type="GeneID" id="110306702"/>
<protein>
    <recommendedName>
        <fullName evidence="10">Beta-defensin</fullName>
    </recommendedName>
</protein>
<dbReference type="AlphaFoldDB" id="A0A6P5QL81"/>
<name>A0A6P5QL81_MUSCR</name>
<dbReference type="PANTHER" id="PTHR15001">
    <property type="entry name" value="BETA-DEFENSIN 123-RELATED"/>
    <property type="match status" value="1"/>
</dbReference>
<comment type="function">
    <text evidence="1 10">Has antibacterial activity.</text>
</comment>
<keyword evidence="8 10" id="KW-0044">Antibiotic</keyword>
<proteinExistence type="inferred from homology"/>
<dbReference type="GO" id="GO:0042742">
    <property type="term" value="P:defense response to bacterium"/>
    <property type="evidence" value="ECO:0007669"/>
    <property type="project" value="UniProtKB-UniRule"/>
</dbReference>
<keyword evidence="5 10" id="KW-0929">Antimicrobial</keyword>
<dbReference type="KEGG" id="mcal:110306702"/>
<dbReference type="GO" id="GO:0005576">
    <property type="term" value="C:extracellular region"/>
    <property type="evidence" value="ECO:0007669"/>
    <property type="project" value="UniProtKB-SubCell"/>
</dbReference>
<evidence type="ECO:0000256" key="4">
    <source>
        <dbReference type="ARBA" id="ARBA00022525"/>
    </source>
</evidence>
<dbReference type="RefSeq" id="XP_021034408.1">
    <property type="nucleotide sequence ID" value="XM_021178749.1"/>
</dbReference>
<organism evidence="12 13">
    <name type="scientific">Mus caroli</name>
    <name type="common">Ryukyu mouse</name>
    <name type="synonym">Ricefield mouse</name>
    <dbReference type="NCBI Taxonomy" id="10089"/>
    <lineage>
        <taxon>Eukaryota</taxon>
        <taxon>Metazoa</taxon>
        <taxon>Chordata</taxon>
        <taxon>Craniata</taxon>
        <taxon>Vertebrata</taxon>
        <taxon>Euteleostomi</taxon>
        <taxon>Mammalia</taxon>
        <taxon>Eutheria</taxon>
        <taxon>Euarchontoglires</taxon>
        <taxon>Glires</taxon>
        <taxon>Rodentia</taxon>
        <taxon>Myomorpha</taxon>
        <taxon>Muroidea</taxon>
        <taxon>Muridae</taxon>
        <taxon>Murinae</taxon>
        <taxon>Mus</taxon>
        <taxon>Mus</taxon>
    </lineage>
</organism>
<gene>
    <name evidence="13" type="primary">Defb118</name>
</gene>
<comment type="subcellular location">
    <subcellularLocation>
        <location evidence="2 10">Secreted</location>
    </subcellularLocation>
</comment>
<feature type="signal peptide" evidence="10">
    <location>
        <begin position="1"/>
        <end position="19"/>
    </location>
</feature>
<keyword evidence="6 10" id="KW-0732">Signal</keyword>
<evidence type="ECO:0000256" key="8">
    <source>
        <dbReference type="ARBA" id="ARBA00023022"/>
    </source>
</evidence>
<evidence type="ECO:0000313" key="13">
    <source>
        <dbReference type="RefSeq" id="XP_021034408.1"/>
    </source>
</evidence>
<evidence type="ECO:0000256" key="3">
    <source>
        <dbReference type="ARBA" id="ARBA00007371"/>
    </source>
</evidence>
<keyword evidence="7 10" id="KW-0211">Defensin</keyword>
<dbReference type="InterPro" id="IPR025933">
    <property type="entry name" value="Beta_defensin_dom"/>
</dbReference>
<evidence type="ECO:0000256" key="6">
    <source>
        <dbReference type="ARBA" id="ARBA00022729"/>
    </source>
</evidence>
<evidence type="ECO:0000256" key="9">
    <source>
        <dbReference type="ARBA" id="ARBA00023157"/>
    </source>
</evidence>
<evidence type="ECO:0000313" key="12">
    <source>
        <dbReference type="Proteomes" id="UP000515126"/>
    </source>
</evidence>
<dbReference type="GO" id="GO:0045087">
    <property type="term" value="P:innate immune response"/>
    <property type="evidence" value="ECO:0007669"/>
    <property type="project" value="InterPro"/>
</dbReference>
<evidence type="ECO:0000259" key="11">
    <source>
        <dbReference type="Pfam" id="PF13841"/>
    </source>
</evidence>
<keyword evidence="12" id="KW-1185">Reference proteome</keyword>
<comment type="similarity">
    <text evidence="3 10">Belongs to the beta-defensin family.</text>
</comment>